<comment type="caution">
    <text evidence="6">The sequence shown here is derived from an EMBL/GenBank/DDBJ whole genome shotgun (WGS) entry which is preliminary data.</text>
</comment>
<evidence type="ECO:0000313" key="6">
    <source>
        <dbReference type="EMBL" id="GLJ68847.1"/>
    </source>
</evidence>
<evidence type="ECO:0000256" key="3">
    <source>
        <dbReference type="ARBA" id="ARBA00022989"/>
    </source>
</evidence>
<keyword evidence="7" id="KW-1185">Reference proteome</keyword>
<gene>
    <name evidence="6" type="ORF">GCM10017579_28830</name>
</gene>
<evidence type="ECO:0000313" key="7">
    <source>
        <dbReference type="Proteomes" id="UP001142292"/>
    </source>
</evidence>
<feature type="transmembrane region" description="Helical" evidence="5">
    <location>
        <begin position="59"/>
        <end position="78"/>
    </location>
</feature>
<organism evidence="6 7">
    <name type="scientific">Nocardioides luteus</name>
    <dbReference type="NCBI Taxonomy" id="1844"/>
    <lineage>
        <taxon>Bacteria</taxon>
        <taxon>Bacillati</taxon>
        <taxon>Actinomycetota</taxon>
        <taxon>Actinomycetes</taxon>
        <taxon>Propionibacteriales</taxon>
        <taxon>Nocardioidaceae</taxon>
        <taxon>Nocardioides</taxon>
    </lineage>
</organism>
<evidence type="ECO:0000256" key="5">
    <source>
        <dbReference type="SAM" id="Phobius"/>
    </source>
</evidence>
<evidence type="ECO:0000256" key="4">
    <source>
        <dbReference type="ARBA" id="ARBA00023136"/>
    </source>
</evidence>
<feature type="transmembrane region" description="Helical" evidence="5">
    <location>
        <begin position="159"/>
        <end position="183"/>
    </location>
</feature>
<keyword evidence="3 5" id="KW-1133">Transmembrane helix</keyword>
<reference evidence="6" key="1">
    <citation type="journal article" date="2014" name="Int. J. Syst. Evol. Microbiol.">
        <title>Complete genome of a new Firmicutes species belonging to the dominant human colonic microbiota ('Ruminococcus bicirculans') reveals two chromosomes and a selective capacity to utilize plant glucans.</title>
        <authorList>
            <consortium name="NISC Comparative Sequencing Program"/>
            <person name="Wegmann U."/>
            <person name="Louis P."/>
            <person name="Goesmann A."/>
            <person name="Henrissat B."/>
            <person name="Duncan S.H."/>
            <person name="Flint H.J."/>
        </authorList>
    </citation>
    <scope>NUCLEOTIDE SEQUENCE</scope>
    <source>
        <strain evidence="6">VKM Ac-1246</strain>
    </source>
</reference>
<feature type="transmembrane region" description="Helical" evidence="5">
    <location>
        <begin position="189"/>
        <end position="207"/>
    </location>
</feature>
<dbReference type="Proteomes" id="UP001142292">
    <property type="component" value="Unassembled WGS sequence"/>
</dbReference>
<protein>
    <submittedName>
        <fullName evidence="6">Membrane protein</fullName>
    </submittedName>
</protein>
<dbReference type="InterPro" id="IPR008217">
    <property type="entry name" value="Ccc1_fam"/>
</dbReference>
<dbReference type="PANTHER" id="PTHR31851">
    <property type="entry name" value="FE(2+)/MN(2+) TRANSPORTER PCL1"/>
    <property type="match status" value="1"/>
</dbReference>
<sequence length="245" mass="25321">MTTTSDGGAHAGHGDAEERAEGLNNRLNWLRAGVLGANDGIVSTAGVVMGVAGATTDDTAILIAGVAAVVAGAISMAAGEYVSVSTQRDTEESLIAKERRELRDMPEEELAELEGFLRERGLEDETAADVARQLTERDALRAHAALELGIDVDDLSSPWAAAGASMVSFTLGALLPLLAIMLFPDSVRIWATVLAVTAALAVTGWTSARLGYAPPLRAALRNVAGGLLAMLVTYVVGDLLGANIG</sequence>
<dbReference type="RefSeq" id="WP_229787356.1">
    <property type="nucleotide sequence ID" value="NZ_BMRK01000003.1"/>
</dbReference>
<name>A0ABQ5SXD4_9ACTN</name>
<keyword evidence="4 5" id="KW-0472">Membrane</keyword>
<keyword evidence="2 5" id="KW-0812">Transmembrane</keyword>
<accession>A0ABQ5SXD4</accession>
<dbReference type="EMBL" id="BSEL01000005">
    <property type="protein sequence ID" value="GLJ68847.1"/>
    <property type="molecule type" value="Genomic_DNA"/>
</dbReference>
<comment type="subcellular location">
    <subcellularLocation>
        <location evidence="1">Endomembrane system</location>
        <topology evidence="1">Multi-pass membrane protein</topology>
    </subcellularLocation>
</comment>
<dbReference type="Pfam" id="PF01988">
    <property type="entry name" value="VIT1"/>
    <property type="match status" value="1"/>
</dbReference>
<feature type="transmembrane region" description="Helical" evidence="5">
    <location>
        <begin position="219"/>
        <end position="237"/>
    </location>
</feature>
<reference evidence="6" key="2">
    <citation type="submission" date="2023-01" db="EMBL/GenBank/DDBJ databases">
        <authorList>
            <person name="Sun Q."/>
            <person name="Evtushenko L."/>
        </authorList>
    </citation>
    <scope>NUCLEOTIDE SEQUENCE</scope>
    <source>
        <strain evidence="6">VKM Ac-1246</strain>
    </source>
</reference>
<proteinExistence type="predicted"/>
<evidence type="ECO:0000256" key="1">
    <source>
        <dbReference type="ARBA" id="ARBA00004127"/>
    </source>
</evidence>
<evidence type="ECO:0000256" key="2">
    <source>
        <dbReference type="ARBA" id="ARBA00022692"/>
    </source>
</evidence>
<dbReference type="CDD" id="cd02432">
    <property type="entry name" value="Nodulin-21_like_1"/>
    <property type="match status" value="1"/>
</dbReference>